<dbReference type="Proteomes" id="UP000474957">
    <property type="component" value="Unassembled WGS sequence"/>
</dbReference>
<evidence type="ECO:0000313" key="3">
    <source>
        <dbReference type="Proteomes" id="UP000474957"/>
    </source>
</evidence>
<dbReference type="SMART" id="SM00880">
    <property type="entry name" value="CHAD"/>
    <property type="match status" value="1"/>
</dbReference>
<dbReference type="RefSeq" id="WP_154447176.1">
    <property type="nucleotide sequence ID" value="NZ_WIND01000011.1"/>
</dbReference>
<dbReference type="AlphaFoldDB" id="A0A6L5Z2A0"/>
<feature type="domain" description="CHAD" evidence="1">
    <location>
        <begin position="8"/>
        <end position="289"/>
    </location>
</feature>
<evidence type="ECO:0000259" key="1">
    <source>
        <dbReference type="PROSITE" id="PS51708"/>
    </source>
</evidence>
<gene>
    <name evidence="2" type="ORF">GE300_13895</name>
</gene>
<dbReference type="PROSITE" id="PS51708">
    <property type="entry name" value="CHAD"/>
    <property type="match status" value="1"/>
</dbReference>
<dbReference type="PANTHER" id="PTHR39339:SF1">
    <property type="entry name" value="CHAD DOMAIN-CONTAINING PROTEIN"/>
    <property type="match status" value="1"/>
</dbReference>
<protein>
    <submittedName>
        <fullName evidence="2">CHAD domain-containing protein</fullName>
    </submittedName>
</protein>
<dbReference type="InterPro" id="IPR007899">
    <property type="entry name" value="CHAD_dom"/>
</dbReference>
<dbReference type="EMBL" id="WIND01000011">
    <property type="protein sequence ID" value="MSU90693.1"/>
    <property type="molecule type" value="Genomic_DNA"/>
</dbReference>
<dbReference type="Pfam" id="PF05235">
    <property type="entry name" value="CHAD"/>
    <property type="match status" value="1"/>
</dbReference>
<organism evidence="2 3">
    <name type="scientific">Halovulum marinum</name>
    <dbReference type="NCBI Taxonomy" id="2662447"/>
    <lineage>
        <taxon>Bacteria</taxon>
        <taxon>Pseudomonadati</taxon>
        <taxon>Pseudomonadota</taxon>
        <taxon>Alphaproteobacteria</taxon>
        <taxon>Rhodobacterales</taxon>
        <taxon>Paracoccaceae</taxon>
        <taxon>Halovulum</taxon>
    </lineage>
</organism>
<reference evidence="2 3" key="1">
    <citation type="submission" date="2019-10" db="EMBL/GenBank/DDBJ databases">
        <title>Cognatihalovulum marinum gen. nov. sp. nov., a new member of the family Rhodobacteraceae isolated from deep seawater of the Northwest Indian Ocean.</title>
        <authorList>
            <person name="Ruan C."/>
            <person name="Wang J."/>
            <person name="Zheng X."/>
            <person name="Song L."/>
            <person name="Zhu Y."/>
            <person name="Huang Y."/>
            <person name="Lu Z."/>
            <person name="Du W."/>
            <person name="Huang L."/>
            <person name="Dai X."/>
        </authorList>
    </citation>
    <scope>NUCLEOTIDE SEQUENCE [LARGE SCALE GENOMIC DNA]</scope>
    <source>
        <strain evidence="2 3">2CG4</strain>
    </source>
</reference>
<sequence>MAYRLKRKESAQKALRRIAAEQLCKGLDELRDDALGRDAAVHQVRKRCKKLRGLFRLMRGAMDPDDFDRENAHYRDTARLVAGLREAAVAMKTLDALEPAADPDQRVALLRAREALPQPDDTGGDDAQAQLDAFAAALEAGRARLGGISLSARRFDAVAPGLRRTYARGRKEMRAARDSRAVGDLHDWRKRVKYHWYHVRLLQNLWPEPMHARRREMSRLSDLLGDDHDLADLDAALPDDTGLDPLRGLIAGRRRSLQDAAFTLGARVYAETPKAHVARMQGYWQAWRG</sequence>
<proteinExistence type="predicted"/>
<comment type="caution">
    <text evidence="2">The sequence shown here is derived from an EMBL/GenBank/DDBJ whole genome shotgun (WGS) entry which is preliminary data.</text>
</comment>
<dbReference type="Gene3D" id="1.40.20.10">
    <property type="entry name" value="CHAD domain"/>
    <property type="match status" value="1"/>
</dbReference>
<accession>A0A6L5Z2A0</accession>
<evidence type="ECO:0000313" key="2">
    <source>
        <dbReference type="EMBL" id="MSU90693.1"/>
    </source>
</evidence>
<dbReference type="PANTHER" id="PTHR39339">
    <property type="entry name" value="SLR1444 PROTEIN"/>
    <property type="match status" value="1"/>
</dbReference>
<keyword evidence="3" id="KW-1185">Reference proteome</keyword>
<dbReference type="InterPro" id="IPR038186">
    <property type="entry name" value="CHAD_dom_sf"/>
</dbReference>
<name>A0A6L5Z2A0_9RHOB</name>